<dbReference type="Proteomes" id="UP000184609">
    <property type="component" value="Unassembled WGS sequence"/>
</dbReference>
<dbReference type="Pfam" id="PF13645">
    <property type="entry name" value="YkuD_2"/>
    <property type="match status" value="1"/>
</dbReference>
<evidence type="ECO:0000313" key="1">
    <source>
        <dbReference type="EMBL" id="SHO60559.1"/>
    </source>
</evidence>
<sequence length="226" mass="24909">MLKLPILFLVFSLLTLSEPEIPTHTYSPSTEKSEGVYDRLLNLTAALPSKQVFDLAANGWEKLQGNINNPILTIIDFSLPSTEKRMWVIDMNAAKVLLNTVVSHGRNSGQLMAKSFSNQPESYKSSLGFYKTAETYFGKHGYSLRLDGLEKGFNDQARNRAIVIHGADYAKEEFAAATGRLGRSLGCPALPSEISKEAIDYIKEGSLLFVFGNDPSYLQASALLQP</sequence>
<dbReference type="AlphaFoldDB" id="A0A1M7Z6R4"/>
<reference evidence="2" key="1">
    <citation type="submission" date="2016-12" db="EMBL/GenBank/DDBJ databases">
        <authorList>
            <person name="Varghese N."/>
            <person name="Submissions S."/>
        </authorList>
    </citation>
    <scope>NUCLEOTIDE SEQUENCE [LARGE SCALE GENOMIC DNA]</scope>
    <source>
        <strain evidence="2">DSM 25035</strain>
    </source>
</reference>
<gene>
    <name evidence="1" type="ORF">SAMN04488108_0876</name>
</gene>
<proteinExistence type="predicted"/>
<dbReference type="PANTHER" id="PTHR38477:SF1">
    <property type="entry name" value="MUREIN L,D-TRANSPEPTIDASE CATALYTIC DOMAIN FAMILY PROTEIN"/>
    <property type="match status" value="1"/>
</dbReference>
<evidence type="ECO:0000313" key="2">
    <source>
        <dbReference type="Proteomes" id="UP000184609"/>
    </source>
</evidence>
<protein>
    <submittedName>
        <fullName evidence="1">L,D-transpeptidase catalytic domain</fullName>
    </submittedName>
</protein>
<organism evidence="1 2">
    <name type="scientific">Algoriphagus zhangzhouensis</name>
    <dbReference type="NCBI Taxonomy" id="1073327"/>
    <lineage>
        <taxon>Bacteria</taxon>
        <taxon>Pseudomonadati</taxon>
        <taxon>Bacteroidota</taxon>
        <taxon>Cytophagia</taxon>
        <taxon>Cytophagales</taxon>
        <taxon>Cyclobacteriaceae</taxon>
        <taxon>Algoriphagus</taxon>
    </lineage>
</organism>
<dbReference type="EMBL" id="FRXN01000001">
    <property type="protein sequence ID" value="SHO60559.1"/>
    <property type="molecule type" value="Genomic_DNA"/>
</dbReference>
<dbReference type="OrthoDB" id="9815195at2"/>
<keyword evidence="2" id="KW-1185">Reference proteome</keyword>
<dbReference type="PANTHER" id="PTHR38477">
    <property type="entry name" value="HYPOTHETICAL EXPORTED PROTEIN"/>
    <property type="match status" value="1"/>
</dbReference>
<accession>A0A1M7Z6R4</accession>
<name>A0A1M7Z6R4_9BACT</name>
<dbReference type="STRING" id="1073327.SAMN04488108_0876"/>
<dbReference type="InterPro" id="IPR032676">
    <property type="entry name" value="YkuD_2"/>
</dbReference>